<sequence length="46" mass="5130">MVLLGIFVYFIFAILGILLYFNGKDVPSDLPKSDTPDIAATEKINR</sequence>
<keyword evidence="1" id="KW-1133">Transmembrane helix</keyword>
<dbReference type="STRING" id="663278.Ethha_0554"/>
<evidence type="ECO:0000256" key="1">
    <source>
        <dbReference type="SAM" id="Phobius"/>
    </source>
</evidence>
<protein>
    <submittedName>
        <fullName evidence="2">Uncharacterized protein</fullName>
    </submittedName>
</protein>
<evidence type="ECO:0000313" key="3">
    <source>
        <dbReference type="Proteomes" id="UP000001551"/>
    </source>
</evidence>
<gene>
    <name evidence="2" type="ordered locus">Ethha_0554</name>
</gene>
<proteinExistence type="predicted"/>
<feature type="transmembrane region" description="Helical" evidence="1">
    <location>
        <begin position="6"/>
        <end position="23"/>
    </location>
</feature>
<evidence type="ECO:0000313" key="2">
    <source>
        <dbReference type="EMBL" id="ADU26131.1"/>
    </source>
</evidence>
<dbReference type="EMBL" id="CP002400">
    <property type="protein sequence ID" value="ADU26131.1"/>
    <property type="molecule type" value="Genomic_DNA"/>
</dbReference>
<dbReference type="HOGENOM" id="CLU_3183790_0_0_9"/>
<keyword evidence="1" id="KW-0472">Membrane</keyword>
<organism evidence="2 3">
    <name type="scientific">Ethanoligenens harbinense (strain DSM 18485 / JCM 12961 / CGMCC 1.5033 / YUAN-3)</name>
    <dbReference type="NCBI Taxonomy" id="663278"/>
    <lineage>
        <taxon>Bacteria</taxon>
        <taxon>Bacillati</taxon>
        <taxon>Bacillota</taxon>
        <taxon>Clostridia</taxon>
        <taxon>Eubacteriales</taxon>
        <taxon>Oscillospiraceae</taxon>
        <taxon>Ethanoligenens</taxon>
    </lineage>
</organism>
<accession>E6U9E0</accession>
<reference evidence="2 3" key="1">
    <citation type="submission" date="2010-12" db="EMBL/GenBank/DDBJ databases">
        <title>Complete sequence of Ethanoligenens harbinense YUAN-3.</title>
        <authorList>
            <person name="Lucas S."/>
            <person name="Copeland A."/>
            <person name="Lapidus A."/>
            <person name="Cheng J.-F."/>
            <person name="Bruce D."/>
            <person name="Goodwin L."/>
            <person name="Pitluck S."/>
            <person name="Chertkov O."/>
            <person name="Misra M."/>
            <person name="Detter J.C."/>
            <person name="Han C."/>
            <person name="Tapia R."/>
            <person name="Land M."/>
            <person name="Hauser L."/>
            <person name="Jeffries C."/>
            <person name="Kyrpides N."/>
            <person name="Ivanova N."/>
            <person name="Mikhailova N."/>
            <person name="Wang A."/>
            <person name="Mouttaki H."/>
            <person name="He Z."/>
            <person name="Zhou J."/>
            <person name="Hemme C.L."/>
            <person name="Woyke T."/>
        </authorList>
    </citation>
    <scope>NUCLEOTIDE SEQUENCE [LARGE SCALE GENOMIC DNA]</scope>
    <source>
        <strain evidence="3">DSM 18485 / JCM 12961 / CGMCC 1.5033 / YUAN-3</strain>
    </source>
</reference>
<dbReference type="AlphaFoldDB" id="E6U9E0"/>
<keyword evidence="3" id="KW-1185">Reference proteome</keyword>
<dbReference type="Proteomes" id="UP000001551">
    <property type="component" value="Chromosome"/>
</dbReference>
<dbReference type="KEGG" id="eha:Ethha_0554"/>
<name>E6U9E0_ETHHY</name>
<keyword evidence="1" id="KW-0812">Transmembrane</keyword>